<evidence type="ECO:0000313" key="2">
    <source>
        <dbReference type="Proteomes" id="UP000688947"/>
    </source>
</evidence>
<dbReference type="EMBL" id="JAENGZ010003257">
    <property type="protein sequence ID" value="KAG6941885.1"/>
    <property type="molecule type" value="Genomic_DNA"/>
</dbReference>
<dbReference type="OrthoDB" id="97987at2759"/>
<sequence>MGPLKAKLKALWLVEKTTATTASKKRLATIKRTIKTWESIEPETITKVFNKALKTNFLAK</sequence>
<proteinExistence type="predicted"/>
<evidence type="ECO:0000313" key="1">
    <source>
        <dbReference type="EMBL" id="KAG6941885.1"/>
    </source>
</evidence>
<dbReference type="Proteomes" id="UP000688947">
    <property type="component" value="Unassembled WGS sequence"/>
</dbReference>
<accession>A0A8T1TKJ6</accession>
<reference evidence="1" key="1">
    <citation type="submission" date="2021-01" db="EMBL/GenBank/DDBJ databases">
        <title>Phytophthora aleatoria, a newly-described species from Pinus radiata is distinct from Phytophthora cactorum isolates based on comparative genomics.</title>
        <authorList>
            <person name="Mcdougal R."/>
            <person name="Panda P."/>
            <person name="Williams N."/>
            <person name="Studholme D.J."/>
        </authorList>
    </citation>
    <scope>NUCLEOTIDE SEQUENCE</scope>
    <source>
        <strain evidence="1">NZFS 3830</strain>
    </source>
</reference>
<organism evidence="1 2">
    <name type="scientific">Phytophthora cactorum</name>
    <dbReference type="NCBI Taxonomy" id="29920"/>
    <lineage>
        <taxon>Eukaryota</taxon>
        <taxon>Sar</taxon>
        <taxon>Stramenopiles</taxon>
        <taxon>Oomycota</taxon>
        <taxon>Peronosporomycetes</taxon>
        <taxon>Peronosporales</taxon>
        <taxon>Peronosporaceae</taxon>
        <taxon>Phytophthora</taxon>
    </lineage>
</organism>
<dbReference type="AlphaFoldDB" id="A0A8T1TKJ6"/>
<protein>
    <recommendedName>
        <fullName evidence="3">DDE-1 domain-containing protein</fullName>
    </recommendedName>
</protein>
<name>A0A8T1TKJ6_9STRA</name>
<comment type="caution">
    <text evidence="1">The sequence shown here is derived from an EMBL/GenBank/DDBJ whole genome shotgun (WGS) entry which is preliminary data.</text>
</comment>
<evidence type="ECO:0008006" key="3">
    <source>
        <dbReference type="Google" id="ProtNLM"/>
    </source>
</evidence>
<gene>
    <name evidence="1" type="ORF">JG687_00019383</name>
</gene>